<evidence type="ECO:0000313" key="4">
    <source>
        <dbReference type="Proteomes" id="UP000229730"/>
    </source>
</evidence>
<keyword evidence="4" id="KW-1185">Reference proteome</keyword>
<dbReference type="Proteomes" id="UP000229730">
    <property type="component" value="Unassembled WGS sequence"/>
</dbReference>
<dbReference type="AlphaFoldDB" id="A0A2G4YU19"/>
<comment type="caution">
    <text evidence="3">The sequence shown here is derived from an EMBL/GenBank/DDBJ whole genome shotgun (WGS) entry which is preliminary data.</text>
</comment>
<sequence>MNKSTLHVVWKLVIVSLLVGLALDFFDVSPVDLIHDIPDTVAQVFDAVVRAIQWGGKYVLLGAIIVVPVWLLMNIGNLKGKFRNKNKP</sequence>
<evidence type="ECO:0000313" key="3">
    <source>
        <dbReference type="EMBL" id="PHZ85825.1"/>
    </source>
</evidence>
<dbReference type="InParanoid" id="A0A2G4YU19"/>
<gene>
    <name evidence="3" type="ORF">CRD36_03860</name>
</gene>
<name>A0A2G4YU19_9PROT</name>
<dbReference type="InterPro" id="IPR045594">
    <property type="entry name" value="DUF6460"/>
</dbReference>
<keyword evidence="1" id="KW-0472">Membrane</keyword>
<accession>A0A2G4YU19</accession>
<dbReference type="OrthoDB" id="8480887at2"/>
<evidence type="ECO:0000256" key="1">
    <source>
        <dbReference type="SAM" id="Phobius"/>
    </source>
</evidence>
<keyword evidence="1" id="KW-0812">Transmembrane</keyword>
<dbReference type="RefSeq" id="WP_099471410.1">
    <property type="nucleotide sequence ID" value="NZ_CP041025.1"/>
</dbReference>
<dbReference type="Pfam" id="PF20061">
    <property type="entry name" value="DUF6460"/>
    <property type="match status" value="1"/>
</dbReference>
<protein>
    <recommendedName>
        <fullName evidence="2">DUF6460 domain-containing protein</fullName>
    </recommendedName>
</protein>
<organism evidence="3 4">
    <name type="scientific">Paremcibacter congregatus</name>
    <dbReference type="NCBI Taxonomy" id="2043170"/>
    <lineage>
        <taxon>Bacteria</taxon>
        <taxon>Pseudomonadati</taxon>
        <taxon>Pseudomonadota</taxon>
        <taxon>Alphaproteobacteria</taxon>
        <taxon>Emcibacterales</taxon>
        <taxon>Emcibacteraceae</taxon>
        <taxon>Paremcibacter</taxon>
    </lineage>
</organism>
<evidence type="ECO:0000259" key="2">
    <source>
        <dbReference type="Pfam" id="PF20061"/>
    </source>
</evidence>
<feature type="transmembrane region" description="Helical" evidence="1">
    <location>
        <begin position="7"/>
        <end position="26"/>
    </location>
</feature>
<proteinExistence type="predicted"/>
<feature type="transmembrane region" description="Helical" evidence="1">
    <location>
        <begin position="58"/>
        <end position="78"/>
    </location>
</feature>
<feature type="domain" description="DUF6460" evidence="2">
    <location>
        <begin position="45"/>
        <end position="73"/>
    </location>
</feature>
<keyword evidence="1" id="KW-1133">Transmembrane helix</keyword>
<reference evidence="3 4" key="1">
    <citation type="submission" date="2017-10" db="EMBL/GenBank/DDBJ databases">
        <title>Frigbacter circumglobatus gen. nov. sp. nov., isolated from sediment cultured in situ.</title>
        <authorList>
            <person name="Zhao Z."/>
        </authorList>
    </citation>
    <scope>NUCLEOTIDE SEQUENCE [LARGE SCALE GENOMIC DNA]</scope>
    <source>
        <strain evidence="3 4">ZYL</strain>
    </source>
</reference>
<dbReference type="EMBL" id="PDEM01000009">
    <property type="protein sequence ID" value="PHZ85825.1"/>
    <property type="molecule type" value="Genomic_DNA"/>
</dbReference>